<organism evidence="2">
    <name type="scientific">Sporolactobacillus sp. Y61</name>
    <dbReference type="NCBI Taxonomy" id="3160863"/>
    <lineage>
        <taxon>Bacteria</taxon>
        <taxon>Bacillati</taxon>
        <taxon>Bacillota</taxon>
        <taxon>Bacilli</taxon>
        <taxon>Bacillales</taxon>
        <taxon>Sporolactobacillaceae</taxon>
        <taxon>Sporolactobacillus</taxon>
    </lineage>
</organism>
<dbReference type="GO" id="GO:0016787">
    <property type="term" value="F:hydrolase activity"/>
    <property type="evidence" value="ECO:0007669"/>
    <property type="project" value="UniProtKB-KW"/>
</dbReference>
<evidence type="ECO:0000313" key="2">
    <source>
        <dbReference type="EMBL" id="XCJ17128.1"/>
    </source>
</evidence>
<sequence>MKYILLHGLGQTSSSWNDTIEVMEKKSDILCPNLSDLLRDEEVNYSNLYKVFSEYCMNFTEPLNICGLSLGGILTLQYGIENPNKINSMVLIGTQYVMPKGLLKLQNVVFHIMPNSTFKKMGFGKKDFINLSKSMMNLDFRQNLQNISCPVLVICGEKDNVNKRASLQLKEQIPHAEISIIENAGHEVNLDAPKKLGVILNTFFK</sequence>
<dbReference type="PANTHER" id="PTHR43798">
    <property type="entry name" value="MONOACYLGLYCEROL LIPASE"/>
    <property type="match status" value="1"/>
</dbReference>
<reference evidence="2" key="1">
    <citation type="submission" date="2024-06" db="EMBL/GenBank/DDBJ databases">
        <authorList>
            <person name="Fan A."/>
            <person name="Zhang F.Y."/>
            <person name="Zhang L."/>
        </authorList>
    </citation>
    <scope>NUCLEOTIDE SEQUENCE</scope>
    <source>
        <strain evidence="2">Y61</strain>
    </source>
</reference>
<name>A0AAU8IG07_9BACL</name>
<dbReference type="SUPFAM" id="SSF53474">
    <property type="entry name" value="alpha/beta-Hydrolases"/>
    <property type="match status" value="1"/>
</dbReference>
<dbReference type="EMBL" id="CP159510">
    <property type="protein sequence ID" value="XCJ17128.1"/>
    <property type="molecule type" value="Genomic_DNA"/>
</dbReference>
<dbReference type="RefSeq" id="WP_353948433.1">
    <property type="nucleotide sequence ID" value="NZ_CP159510.1"/>
</dbReference>
<feature type="domain" description="AB hydrolase-1" evidence="1">
    <location>
        <begin position="4"/>
        <end position="195"/>
    </location>
</feature>
<evidence type="ECO:0000259" key="1">
    <source>
        <dbReference type="Pfam" id="PF12697"/>
    </source>
</evidence>
<dbReference type="InterPro" id="IPR000073">
    <property type="entry name" value="AB_hydrolase_1"/>
</dbReference>
<keyword evidence="2" id="KW-0378">Hydrolase</keyword>
<dbReference type="AlphaFoldDB" id="A0AAU8IG07"/>
<dbReference type="InterPro" id="IPR029058">
    <property type="entry name" value="AB_hydrolase_fold"/>
</dbReference>
<dbReference type="Pfam" id="PF12697">
    <property type="entry name" value="Abhydrolase_6"/>
    <property type="match status" value="1"/>
</dbReference>
<dbReference type="GO" id="GO:0016020">
    <property type="term" value="C:membrane"/>
    <property type="evidence" value="ECO:0007669"/>
    <property type="project" value="TreeGrafter"/>
</dbReference>
<gene>
    <name evidence="2" type="ORF">ABNN70_00805</name>
</gene>
<proteinExistence type="predicted"/>
<protein>
    <submittedName>
        <fullName evidence="2">Alpha/beta fold hydrolase</fullName>
    </submittedName>
</protein>
<dbReference type="Gene3D" id="3.40.50.1820">
    <property type="entry name" value="alpha/beta hydrolase"/>
    <property type="match status" value="1"/>
</dbReference>
<dbReference type="InterPro" id="IPR050266">
    <property type="entry name" value="AB_hydrolase_sf"/>
</dbReference>
<dbReference type="PANTHER" id="PTHR43798:SF33">
    <property type="entry name" value="HYDROLASE, PUTATIVE (AFU_ORTHOLOGUE AFUA_2G14860)-RELATED"/>
    <property type="match status" value="1"/>
</dbReference>
<accession>A0AAU8IG07</accession>